<dbReference type="InterPro" id="IPR051209">
    <property type="entry name" value="FAD-bind_Monooxygenase_sf"/>
</dbReference>
<protein>
    <submittedName>
        <fullName evidence="2">FAD/NAD(P)-binding domain-containing protein</fullName>
    </submittedName>
</protein>
<sequence>MDLDTDVLIIGAGLSGLGFAIQLQKTYGTTTCKFEIIEKSDSVGGTWWLNSYPGCGCDVPSHFYSYSWALNPNWTRKYALQPEIHAYLGDLATRYDIERHTRLHTAVQGAVWDEQTATWLVTLCDQVTGETAKRRCKVLVSAVGSLSVPRECEIPGADKFQGRLFHTARWDHDFDWAGKDVVIIGNGCSATQIVPSISEGGDTQAVHKVTQFSRQAHWLSPRQQFEYSTIFKLTMRWVPFAMRVYRAWLYYEKEVDFLGYRMNKGGAGVRAGWTKTAAEYIRANAPEKYREFLVPTTEVGCKRRVNDTDYLAALHRDNVELVYDDPVEEIVREGVVTRSGRFVGADAVVLANGFQTKKMLFPMEIVGRGGVSLHEHWTSVSEGVPSAYFGTCVSNAPNFFMLMGPNSVSGHVSVVYTSECQTNFILRMIRPIMSRLEEQHRQQQASCRKTDVVAVKPEAERRDLEETQTRAKELVWASGCTSWGVDEVTGRNFAMYPDWQFVFWFRSFWIRWRDFSLWTTSSGGYGKGKSKSKTV</sequence>
<dbReference type="PANTHER" id="PTHR42877:SF5">
    <property type="entry name" value="L-ORNITHINE N(5)-MONOOXYGENASE-RELATED"/>
    <property type="match status" value="1"/>
</dbReference>
<dbReference type="Proteomes" id="UP000803844">
    <property type="component" value="Unassembled WGS sequence"/>
</dbReference>
<evidence type="ECO:0000313" key="2">
    <source>
        <dbReference type="EMBL" id="KAF3765165.1"/>
    </source>
</evidence>
<evidence type="ECO:0000256" key="1">
    <source>
        <dbReference type="ARBA" id="ARBA00010139"/>
    </source>
</evidence>
<dbReference type="PANTHER" id="PTHR42877">
    <property type="entry name" value="L-ORNITHINE N(5)-MONOOXYGENASE-RELATED"/>
    <property type="match status" value="1"/>
</dbReference>
<proteinExistence type="inferred from homology"/>
<accession>A0A9P4Y2W2</accession>
<dbReference type="OrthoDB" id="74360at2759"/>
<name>A0A9P4Y2W2_CRYP1</name>
<organism evidence="2 3">
    <name type="scientific">Cryphonectria parasitica (strain ATCC 38755 / EP155)</name>
    <dbReference type="NCBI Taxonomy" id="660469"/>
    <lineage>
        <taxon>Eukaryota</taxon>
        <taxon>Fungi</taxon>
        <taxon>Dikarya</taxon>
        <taxon>Ascomycota</taxon>
        <taxon>Pezizomycotina</taxon>
        <taxon>Sordariomycetes</taxon>
        <taxon>Sordariomycetidae</taxon>
        <taxon>Diaporthales</taxon>
        <taxon>Cryphonectriaceae</taxon>
        <taxon>Cryphonectria-Endothia species complex</taxon>
        <taxon>Cryphonectria</taxon>
    </lineage>
</organism>
<evidence type="ECO:0000313" key="3">
    <source>
        <dbReference type="Proteomes" id="UP000803844"/>
    </source>
</evidence>
<dbReference type="EMBL" id="MU032348">
    <property type="protein sequence ID" value="KAF3765165.1"/>
    <property type="molecule type" value="Genomic_DNA"/>
</dbReference>
<keyword evidence="3" id="KW-1185">Reference proteome</keyword>
<dbReference type="AlphaFoldDB" id="A0A9P4Y2W2"/>
<dbReference type="InterPro" id="IPR036188">
    <property type="entry name" value="FAD/NAD-bd_sf"/>
</dbReference>
<comment type="similarity">
    <text evidence="1">Belongs to the FAD-binding monooxygenase family.</text>
</comment>
<gene>
    <name evidence="2" type="ORF">M406DRAFT_258897</name>
</gene>
<dbReference type="SUPFAM" id="SSF51905">
    <property type="entry name" value="FAD/NAD(P)-binding domain"/>
    <property type="match status" value="1"/>
</dbReference>
<dbReference type="Gene3D" id="3.50.50.60">
    <property type="entry name" value="FAD/NAD(P)-binding domain"/>
    <property type="match status" value="2"/>
</dbReference>
<dbReference type="Pfam" id="PF13450">
    <property type="entry name" value="NAD_binding_8"/>
    <property type="match status" value="1"/>
</dbReference>
<dbReference type="RefSeq" id="XP_040776126.1">
    <property type="nucleotide sequence ID" value="XM_040917262.1"/>
</dbReference>
<comment type="caution">
    <text evidence="2">The sequence shown here is derived from an EMBL/GenBank/DDBJ whole genome shotgun (WGS) entry which is preliminary data.</text>
</comment>
<dbReference type="GeneID" id="63834391"/>
<reference evidence="2" key="1">
    <citation type="journal article" date="2020" name="Phytopathology">
        <title>Genome sequence of the chestnut blight fungus Cryphonectria parasitica EP155: A fundamental resource for an archetypical invasive plant pathogen.</title>
        <authorList>
            <person name="Crouch J.A."/>
            <person name="Dawe A."/>
            <person name="Aerts A."/>
            <person name="Barry K."/>
            <person name="Churchill A.C.L."/>
            <person name="Grimwood J."/>
            <person name="Hillman B."/>
            <person name="Milgroom M.G."/>
            <person name="Pangilinan J."/>
            <person name="Smith M."/>
            <person name="Salamov A."/>
            <person name="Schmutz J."/>
            <person name="Yadav J."/>
            <person name="Grigoriev I.V."/>
            <person name="Nuss D."/>
        </authorList>
    </citation>
    <scope>NUCLEOTIDE SEQUENCE</scope>
    <source>
        <strain evidence="2">EP155</strain>
    </source>
</reference>